<evidence type="ECO:0000256" key="1">
    <source>
        <dbReference type="PROSITE-ProRule" id="PRU00339"/>
    </source>
</evidence>
<dbReference type="InterPro" id="IPR019734">
    <property type="entry name" value="TPR_rpt"/>
</dbReference>
<dbReference type="PROSITE" id="PS50005">
    <property type="entry name" value="TPR"/>
    <property type="match status" value="1"/>
</dbReference>
<name>A0A5J6MHU8_9PROT</name>
<feature type="chain" id="PRO_5023932598" evidence="2">
    <location>
        <begin position="18"/>
        <end position="279"/>
    </location>
</feature>
<feature type="repeat" description="TPR" evidence="1">
    <location>
        <begin position="193"/>
        <end position="226"/>
    </location>
</feature>
<dbReference type="InterPro" id="IPR011990">
    <property type="entry name" value="TPR-like_helical_dom_sf"/>
</dbReference>
<keyword evidence="2" id="KW-0732">Signal</keyword>
<evidence type="ECO:0000313" key="3">
    <source>
        <dbReference type="EMBL" id="QEX16115.1"/>
    </source>
</evidence>
<dbReference type="InterPro" id="IPR006597">
    <property type="entry name" value="Sel1-like"/>
</dbReference>
<feature type="signal peptide" evidence="2">
    <location>
        <begin position="1"/>
        <end position="17"/>
    </location>
</feature>
<dbReference type="KEGG" id="htq:FRZ44_14070"/>
<dbReference type="PANTHER" id="PTHR11102">
    <property type="entry name" value="SEL-1-LIKE PROTEIN"/>
    <property type="match status" value="1"/>
</dbReference>
<evidence type="ECO:0000313" key="4">
    <source>
        <dbReference type="Proteomes" id="UP000326202"/>
    </source>
</evidence>
<keyword evidence="4" id="KW-1185">Reference proteome</keyword>
<dbReference type="SUPFAM" id="SSF81901">
    <property type="entry name" value="HCP-like"/>
    <property type="match status" value="1"/>
</dbReference>
<organism evidence="3 4">
    <name type="scientific">Hypericibacter terrae</name>
    <dbReference type="NCBI Taxonomy" id="2602015"/>
    <lineage>
        <taxon>Bacteria</taxon>
        <taxon>Pseudomonadati</taxon>
        <taxon>Pseudomonadota</taxon>
        <taxon>Alphaproteobacteria</taxon>
        <taxon>Rhodospirillales</taxon>
        <taxon>Dongiaceae</taxon>
        <taxon>Hypericibacter</taxon>
    </lineage>
</organism>
<dbReference type="InterPro" id="IPR050767">
    <property type="entry name" value="Sel1_AlgK"/>
</dbReference>
<dbReference type="EMBL" id="CP042906">
    <property type="protein sequence ID" value="QEX16115.1"/>
    <property type="molecule type" value="Genomic_DNA"/>
</dbReference>
<sequence>MAALLLACTLAAGPAVAQSREDQLGDAWAAYSAGDDAKARALFESLAGEGDPEANFGLGLMDADGRGAPRDQAAAARHFSTAAQAGFAEAQDALGYAYDFGLGLPQNHDLAEYWYQRATDAGVVNAKNNLAYSWIDSGRNIDQALAMLQDVLSAVPNEPAYLDSYGWALYRLGRYPEALHYLCDAAMHDPGHPEVQAHLGDAFWQMGQTNQAVQQWQRALDLADRPDELSDSGADFLNGFGLKAWKNDLIGRLMRAGNRAGSAEGAVPLPTACNEPPIS</sequence>
<dbReference type="Proteomes" id="UP000326202">
    <property type="component" value="Chromosome"/>
</dbReference>
<evidence type="ECO:0000256" key="2">
    <source>
        <dbReference type="SAM" id="SignalP"/>
    </source>
</evidence>
<dbReference type="SMART" id="SM00028">
    <property type="entry name" value="TPR"/>
    <property type="match status" value="3"/>
</dbReference>
<dbReference type="Gene3D" id="1.25.40.10">
    <property type="entry name" value="Tetratricopeptide repeat domain"/>
    <property type="match status" value="2"/>
</dbReference>
<dbReference type="Pfam" id="PF08238">
    <property type="entry name" value="Sel1"/>
    <property type="match status" value="2"/>
</dbReference>
<dbReference type="PANTHER" id="PTHR11102:SF160">
    <property type="entry name" value="ERAD-ASSOCIATED E3 UBIQUITIN-PROTEIN LIGASE COMPONENT HRD3"/>
    <property type="match status" value="1"/>
</dbReference>
<dbReference type="Pfam" id="PF14559">
    <property type="entry name" value="TPR_19"/>
    <property type="match status" value="1"/>
</dbReference>
<gene>
    <name evidence="3" type="ORF">FRZ44_14070</name>
</gene>
<keyword evidence="1" id="KW-0802">TPR repeat</keyword>
<dbReference type="SMART" id="SM00671">
    <property type="entry name" value="SEL1"/>
    <property type="match status" value="2"/>
</dbReference>
<accession>A0A5J6MHU8</accession>
<proteinExistence type="predicted"/>
<dbReference type="AlphaFoldDB" id="A0A5J6MHU8"/>
<reference evidence="3 4" key="1">
    <citation type="submission" date="2019-08" db="EMBL/GenBank/DDBJ databases">
        <title>Hyperibacter terrae gen. nov., sp. nov. and Hyperibacter viscosus sp. nov., two new members in the family Rhodospirillaceae isolated from the rhizosphere of Hypericum perforatum.</title>
        <authorList>
            <person name="Noviana Z."/>
        </authorList>
    </citation>
    <scope>NUCLEOTIDE SEQUENCE [LARGE SCALE GENOMIC DNA]</scope>
    <source>
        <strain evidence="3 4">R5913</strain>
    </source>
</reference>
<protein>
    <submittedName>
        <fullName evidence="3">Uncharacterized protein</fullName>
    </submittedName>
</protein>